<evidence type="ECO:0000256" key="7">
    <source>
        <dbReference type="SAM" id="Phobius"/>
    </source>
</evidence>
<feature type="transmembrane region" description="Helical" evidence="7">
    <location>
        <begin position="183"/>
        <end position="205"/>
    </location>
</feature>
<dbReference type="InterPro" id="IPR017039">
    <property type="entry name" value="Virul_fac_BrkB"/>
</dbReference>
<keyword evidence="9" id="KW-1185">Reference proteome</keyword>
<dbReference type="Proteomes" id="UP000190857">
    <property type="component" value="Unassembled WGS sequence"/>
</dbReference>
<comment type="subcellular location">
    <subcellularLocation>
        <location evidence="1">Cell membrane</location>
        <topology evidence="1">Multi-pass membrane protein</topology>
    </subcellularLocation>
</comment>
<evidence type="ECO:0000313" key="8">
    <source>
        <dbReference type="EMBL" id="SKC62249.1"/>
    </source>
</evidence>
<protein>
    <submittedName>
        <fullName evidence="8">Membrane protein</fullName>
    </submittedName>
</protein>
<dbReference type="STRING" id="123320.SAMN06309945_2167"/>
<evidence type="ECO:0000256" key="1">
    <source>
        <dbReference type="ARBA" id="ARBA00004651"/>
    </source>
</evidence>
<proteinExistence type="predicted"/>
<keyword evidence="2" id="KW-1003">Cell membrane</keyword>
<dbReference type="Pfam" id="PF03631">
    <property type="entry name" value="Virul_fac_BrkB"/>
    <property type="match status" value="1"/>
</dbReference>
<keyword evidence="5 7" id="KW-0472">Membrane</keyword>
<sequence length="419" mass="45259">MTVPAPRDESVPPAASNGPGVTPLERAIEQSDNALVKRLDRPVKQATRVTRWVQRQKLYRVVTNYNLNDGNLLASGMSFQSLFAVFAALVVVFSVAGIWLTSNAAIYSALVDIIDRAIPGLIGPGGLINTDDLLGLGLYGWTGTVALVGLLWTAISWLAYTRQAIRSVFSLPRDSRPYLLQKVVDLGLALVFGLMLFASAVFSVLSTQAVTWVLFLFGIDSNSGASTVAAGAIGLLVAVMVNLVTIGSMYRILSRIPIPWRDLAGGALIGSVALSALSVFSGWVIQAASRNPLLATFAVFIGLLIWFNAICRIILLAASWIAVSVEDRGVQLHRMSRAERLDAERRARLVVAEAELRDARDEYENASWMSRPLSRRRLRQAHREWQAAREALAEASPTGAMPAPTATRPTGRTGVGGPL</sequence>
<dbReference type="GO" id="GO:0005886">
    <property type="term" value="C:plasma membrane"/>
    <property type="evidence" value="ECO:0007669"/>
    <property type="project" value="UniProtKB-SubCell"/>
</dbReference>
<dbReference type="AlphaFoldDB" id="A0A1T5KFF0"/>
<evidence type="ECO:0000256" key="6">
    <source>
        <dbReference type="SAM" id="MobiDB-lite"/>
    </source>
</evidence>
<accession>A0A1T5KFF0</accession>
<evidence type="ECO:0000256" key="3">
    <source>
        <dbReference type="ARBA" id="ARBA00022692"/>
    </source>
</evidence>
<feature type="transmembrane region" description="Helical" evidence="7">
    <location>
        <begin position="262"/>
        <end position="285"/>
    </location>
</feature>
<feature type="compositionally biased region" description="Basic and acidic residues" evidence="6">
    <location>
        <begin position="1"/>
        <end position="10"/>
    </location>
</feature>
<feature type="region of interest" description="Disordered" evidence="6">
    <location>
        <begin position="1"/>
        <end position="22"/>
    </location>
</feature>
<evidence type="ECO:0000313" key="9">
    <source>
        <dbReference type="Proteomes" id="UP000190857"/>
    </source>
</evidence>
<organism evidence="8 9">
    <name type="scientific">Okibacterium fritillariae</name>
    <dbReference type="NCBI Taxonomy" id="123320"/>
    <lineage>
        <taxon>Bacteria</taxon>
        <taxon>Bacillati</taxon>
        <taxon>Actinomycetota</taxon>
        <taxon>Actinomycetes</taxon>
        <taxon>Micrococcales</taxon>
        <taxon>Microbacteriaceae</taxon>
        <taxon>Okibacterium</taxon>
    </lineage>
</organism>
<name>A0A1T5KFF0_9MICO</name>
<gene>
    <name evidence="8" type="ORF">SAMN06309945_2167</name>
</gene>
<dbReference type="PANTHER" id="PTHR30213">
    <property type="entry name" value="INNER MEMBRANE PROTEIN YHJD"/>
    <property type="match status" value="1"/>
</dbReference>
<feature type="transmembrane region" description="Helical" evidence="7">
    <location>
        <begin position="138"/>
        <end position="160"/>
    </location>
</feature>
<evidence type="ECO:0000256" key="4">
    <source>
        <dbReference type="ARBA" id="ARBA00022989"/>
    </source>
</evidence>
<evidence type="ECO:0000256" key="5">
    <source>
        <dbReference type="ARBA" id="ARBA00023136"/>
    </source>
</evidence>
<keyword evidence="3 7" id="KW-0812">Transmembrane</keyword>
<keyword evidence="4 7" id="KW-1133">Transmembrane helix</keyword>
<reference evidence="8 9" key="1">
    <citation type="submission" date="2017-02" db="EMBL/GenBank/DDBJ databases">
        <authorList>
            <person name="Peterson S.W."/>
        </authorList>
    </citation>
    <scope>NUCLEOTIDE SEQUENCE [LARGE SCALE GENOMIC DNA]</scope>
    <source>
        <strain evidence="8 9">VKM Ac-2059</strain>
    </source>
</reference>
<evidence type="ECO:0000256" key="2">
    <source>
        <dbReference type="ARBA" id="ARBA00022475"/>
    </source>
</evidence>
<dbReference type="EMBL" id="FUZP01000002">
    <property type="protein sequence ID" value="SKC62249.1"/>
    <property type="molecule type" value="Genomic_DNA"/>
</dbReference>
<feature type="transmembrane region" description="Helical" evidence="7">
    <location>
        <begin position="82"/>
        <end position="100"/>
    </location>
</feature>
<feature type="region of interest" description="Disordered" evidence="6">
    <location>
        <begin position="391"/>
        <end position="419"/>
    </location>
</feature>
<feature type="transmembrane region" description="Helical" evidence="7">
    <location>
        <begin position="225"/>
        <end position="250"/>
    </location>
</feature>
<dbReference type="PANTHER" id="PTHR30213:SF1">
    <property type="entry name" value="INNER MEMBRANE PROTEIN YHJD"/>
    <property type="match status" value="1"/>
</dbReference>
<feature type="transmembrane region" description="Helical" evidence="7">
    <location>
        <begin position="297"/>
        <end position="325"/>
    </location>
</feature>
<feature type="compositionally biased region" description="Low complexity" evidence="6">
    <location>
        <begin position="397"/>
        <end position="412"/>
    </location>
</feature>